<feature type="repeat" description="HEAT" evidence="1">
    <location>
        <begin position="53"/>
        <end position="90"/>
    </location>
</feature>
<dbReference type="PANTHER" id="PTHR12658:SF0">
    <property type="entry name" value="TUBULIN-SPECIFIC CHAPERONE D"/>
    <property type="match status" value="1"/>
</dbReference>
<dbReference type="Proteomes" id="UP001151532">
    <property type="component" value="Chromosome 14"/>
</dbReference>
<evidence type="ECO:0000313" key="3">
    <source>
        <dbReference type="EMBL" id="KAJ6679464.1"/>
    </source>
</evidence>
<dbReference type="EMBL" id="JAPFFK010000020">
    <property type="protein sequence ID" value="KAJ6679464.1"/>
    <property type="molecule type" value="Genomic_DNA"/>
</dbReference>
<gene>
    <name evidence="3" type="ORF">OIU79_019264</name>
</gene>
<dbReference type="InterPro" id="IPR021133">
    <property type="entry name" value="HEAT_type_2"/>
</dbReference>
<dbReference type="FunFam" id="1.25.10.10:FF:000457">
    <property type="entry name" value="Tubulin-folding cofactor D"/>
    <property type="match status" value="1"/>
</dbReference>
<dbReference type="GO" id="GO:0007021">
    <property type="term" value="P:tubulin complex assembly"/>
    <property type="evidence" value="ECO:0007669"/>
    <property type="project" value="InterPro"/>
</dbReference>
<accession>A0A9Q0P0T4</accession>
<reference evidence="3" key="1">
    <citation type="submission" date="2022-11" db="EMBL/GenBank/DDBJ databases">
        <authorList>
            <person name="Hyden B.L."/>
            <person name="Feng K."/>
            <person name="Yates T."/>
            <person name="Jawdy S."/>
            <person name="Smart L.B."/>
            <person name="Muchero W."/>
        </authorList>
    </citation>
    <scope>NUCLEOTIDE SEQUENCE</scope>
    <source>
        <tissue evidence="3">Shoot tip</tissue>
    </source>
</reference>
<dbReference type="Pfam" id="PF25767">
    <property type="entry name" value="ARM_TBCD_2nd"/>
    <property type="match status" value="1"/>
</dbReference>
<sequence>MWTSSLGENVSLNASKRADQCTHYENIDSVKPEERANCLEDEDMDIPEIVEEIIEMLLAGLRDTDTVVRWSAAKGIGRITSRLTSALSEEVLSSILELFSPGEGDGSWHGACLALAELARRGLLLPMSLPKVVPYVVKALHYDIRRGPHSVGSHVRDAAAYVCWAFGRAYYHIDMRNVLEQLAPHLLTVACYDREVNCRRAAAAAFQENVGRQGNYPHGIDIVNTADYFSLSSRVNSYLHVAVYIAQYEGYLYPFAEELLHNKIGHWDKGLRELAGEALSALVKYDPEHFASSVLEKLIPFTLSSDLCMRHGATLATAEIVLALHQFDYALATEKQKQVAAVVPAIEKARLYRGKGGEIMRSAVSRFIECISSSHLLLPEKIKRSLLDTLTENLRHPNSQIQNVAVKALEHFVQAYLVTKNNEGAGSITSKYLEQLTDQNVAVRRGSAMALGVLPYELLANRWRDVLLKLSSSCMIENKPEDRDAEARVNAVKGLILVLKTLTQERGCYSISCGEDGVSLYHLIKNEVMLSLFKALDDYSVDNRGDVGSWDP</sequence>
<dbReference type="InterPro" id="IPR011989">
    <property type="entry name" value="ARM-like"/>
</dbReference>
<protein>
    <submittedName>
        <fullName evidence="3">BETA-TUBULIN COFACTOR D</fullName>
    </submittedName>
</protein>
<dbReference type="GO" id="GO:0005096">
    <property type="term" value="F:GTPase activator activity"/>
    <property type="evidence" value="ECO:0007669"/>
    <property type="project" value="InterPro"/>
</dbReference>
<evidence type="ECO:0000256" key="1">
    <source>
        <dbReference type="PROSITE-ProRule" id="PRU00103"/>
    </source>
</evidence>
<dbReference type="AlphaFoldDB" id="A0A9Q0P0T4"/>
<dbReference type="Gene3D" id="1.25.10.10">
    <property type="entry name" value="Leucine-rich Repeat Variant"/>
    <property type="match status" value="2"/>
</dbReference>
<evidence type="ECO:0000313" key="4">
    <source>
        <dbReference type="Proteomes" id="UP001151532"/>
    </source>
</evidence>
<name>A0A9Q0P0T4_SALPP</name>
<dbReference type="GO" id="GO:0048487">
    <property type="term" value="F:beta-tubulin binding"/>
    <property type="evidence" value="ECO:0007669"/>
    <property type="project" value="InterPro"/>
</dbReference>
<keyword evidence="4" id="KW-1185">Reference proteome</keyword>
<proteinExistence type="predicted"/>
<dbReference type="PROSITE" id="PS50077">
    <property type="entry name" value="HEAT_REPEAT"/>
    <property type="match status" value="1"/>
</dbReference>
<dbReference type="OrthoDB" id="10253476at2759"/>
<feature type="domain" description="Tubulin-folding cofactor D ARM repeats" evidence="2">
    <location>
        <begin position="8"/>
        <end position="220"/>
    </location>
</feature>
<organism evidence="3 4">
    <name type="scientific">Salix purpurea</name>
    <name type="common">Purple osier willow</name>
    <dbReference type="NCBI Taxonomy" id="77065"/>
    <lineage>
        <taxon>Eukaryota</taxon>
        <taxon>Viridiplantae</taxon>
        <taxon>Streptophyta</taxon>
        <taxon>Embryophyta</taxon>
        <taxon>Tracheophyta</taxon>
        <taxon>Spermatophyta</taxon>
        <taxon>Magnoliopsida</taxon>
        <taxon>eudicotyledons</taxon>
        <taxon>Gunneridae</taxon>
        <taxon>Pentapetalae</taxon>
        <taxon>rosids</taxon>
        <taxon>fabids</taxon>
        <taxon>Malpighiales</taxon>
        <taxon>Salicaceae</taxon>
        <taxon>Saliceae</taxon>
        <taxon>Salix</taxon>
    </lineage>
</organism>
<dbReference type="GO" id="GO:0007023">
    <property type="term" value="P:post-chaperonin tubulin folding pathway"/>
    <property type="evidence" value="ECO:0007669"/>
    <property type="project" value="InterPro"/>
</dbReference>
<evidence type="ECO:0000259" key="2">
    <source>
        <dbReference type="Pfam" id="PF25767"/>
    </source>
</evidence>
<dbReference type="SUPFAM" id="SSF48371">
    <property type="entry name" value="ARM repeat"/>
    <property type="match status" value="1"/>
</dbReference>
<dbReference type="InterPro" id="IPR016024">
    <property type="entry name" value="ARM-type_fold"/>
</dbReference>
<dbReference type="InterPro" id="IPR058033">
    <property type="entry name" value="ARM_TBCD_2nd"/>
</dbReference>
<dbReference type="GO" id="GO:0000226">
    <property type="term" value="P:microtubule cytoskeleton organization"/>
    <property type="evidence" value="ECO:0007669"/>
    <property type="project" value="TreeGrafter"/>
</dbReference>
<dbReference type="InterPro" id="IPR033162">
    <property type="entry name" value="TBCD"/>
</dbReference>
<reference evidence="3" key="2">
    <citation type="journal article" date="2023" name="Int. J. Mol. Sci.">
        <title>De Novo Assembly and Annotation of 11 Diverse Shrub Willow (Salix) Genomes Reveals Novel Gene Organization in Sex-Linked Regions.</title>
        <authorList>
            <person name="Hyden B."/>
            <person name="Feng K."/>
            <person name="Yates T.B."/>
            <person name="Jawdy S."/>
            <person name="Cereghino C."/>
            <person name="Smart L.B."/>
            <person name="Muchero W."/>
        </authorList>
    </citation>
    <scope>NUCLEOTIDE SEQUENCE</scope>
    <source>
        <tissue evidence="3">Shoot tip</tissue>
    </source>
</reference>
<comment type="caution">
    <text evidence="3">The sequence shown here is derived from an EMBL/GenBank/DDBJ whole genome shotgun (WGS) entry which is preliminary data.</text>
</comment>
<dbReference type="PANTHER" id="PTHR12658">
    <property type="entry name" value="BETA-TUBULIN COFACTOR D"/>
    <property type="match status" value="1"/>
</dbReference>